<dbReference type="KEGG" id="rarg:115751082"/>
<dbReference type="GeneID" id="115751082"/>
<name>A0A8B8QDN3_9MYRT</name>
<evidence type="ECO:0000313" key="2">
    <source>
        <dbReference type="RefSeq" id="XP_030544653.2"/>
    </source>
</evidence>
<organism evidence="1 2">
    <name type="scientific">Rhodamnia argentea</name>
    <dbReference type="NCBI Taxonomy" id="178133"/>
    <lineage>
        <taxon>Eukaryota</taxon>
        <taxon>Viridiplantae</taxon>
        <taxon>Streptophyta</taxon>
        <taxon>Embryophyta</taxon>
        <taxon>Tracheophyta</taxon>
        <taxon>Spermatophyta</taxon>
        <taxon>Magnoliopsida</taxon>
        <taxon>eudicotyledons</taxon>
        <taxon>Gunneridae</taxon>
        <taxon>Pentapetalae</taxon>
        <taxon>rosids</taxon>
        <taxon>malvids</taxon>
        <taxon>Myrtales</taxon>
        <taxon>Myrtaceae</taxon>
        <taxon>Myrtoideae</taxon>
        <taxon>Myrteae</taxon>
        <taxon>Australasian group</taxon>
        <taxon>Rhodamnia</taxon>
    </lineage>
</organism>
<reference evidence="2" key="1">
    <citation type="submission" date="2025-08" db="UniProtKB">
        <authorList>
            <consortium name="RefSeq"/>
        </authorList>
    </citation>
    <scope>IDENTIFICATION</scope>
    <source>
        <tissue evidence="2">Leaf</tissue>
    </source>
</reference>
<evidence type="ECO:0000313" key="1">
    <source>
        <dbReference type="Proteomes" id="UP000827889"/>
    </source>
</evidence>
<dbReference type="PANTHER" id="PTHR36763">
    <property type="entry name" value="EXPRESSED PROTEIN"/>
    <property type="match status" value="1"/>
</dbReference>
<dbReference type="AlphaFoldDB" id="A0A8B8QDN3"/>
<proteinExistence type="predicted"/>
<dbReference type="Proteomes" id="UP000827889">
    <property type="component" value="Chromosome 11"/>
</dbReference>
<sequence>MAMASSGSRGMLSKDQLLHLFHRFSFLASLPDVKKRISDAVQDKQEAVAVTTEIQEEIFQEMGVEPRFGIACLGRVNMVYENDQDLMIRFYKFVAKEEEACDEAEFGQDEFSERMLYQQKLQEQQMEMLKYMRQFNLDDQSAILDKLRQQIENANFDGEASVLSPEQIQETVRRRVSPLFTPRGAS</sequence>
<dbReference type="PANTHER" id="PTHR36763:SF1">
    <property type="entry name" value="EXPRESSED PROTEIN"/>
    <property type="match status" value="1"/>
</dbReference>
<protein>
    <submittedName>
        <fullName evidence="2">Uncharacterized protein LOC115751082</fullName>
    </submittedName>
</protein>
<dbReference type="RefSeq" id="XP_030544653.2">
    <property type="nucleotide sequence ID" value="XM_030688793.2"/>
</dbReference>
<keyword evidence="1" id="KW-1185">Reference proteome</keyword>
<accession>A0A8B8QDN3</accession>
<gene>
    <name evidence="2" type="primary">LOC115751082</name>
</gene>